<evidence type="ECO:0000313" key="2">
    <source>
        <dbReference type="EnsemblMetazoa" id="GAUT048602-PA"/>
    </source>
</evidence>
<name>A0A1A9VV22_GLOAU</name>
<keyword evidence="1" id="KW-0472">Membrane</keyword>
<feature type="transmembrane region" description="Helical" evidence="1">
    <location>
        <begin position="7"/>
        <end position="27"/>
    </location>
</feature>
<organism evidence="2 3">
    <name type="scientific">Glossina austeni</name>
    <name type="common">Savannah tsetse fly</name>
    <dbReference type="NCBI Taxonomy" id="7395"/>
    <lineage>
        <taxon>Eukaryota</taxon>
        <taxon>Metazoa</taxon>
        <taxon>Ecdysozoa</taxon>
        <taxon>Arthropoda</taxon>
        <taxon>Hexapoda</taxon>
        <taxon>Insecta</taxon>
        <taxon>Pterygota</taxon>
        <taxon>Neoptera</taxon>
        <taxon>Endopterygota</taxon>
        <taxon>Diptera</taxon>
        <taxon>Brachycera</taxon>
        <taxon>Muscomorpha</taxon>
        <taxon>Hippoboscoidea</taxon>
        <taxon>Glossinidae</taxon>
        <taxon>Glossina</taxon>
    </lineage>
</organism>
<protein>
    <submittedName>
        <fullName evidence="2">Uncharacterized protein</fullName>
    </submittedName>
</protein>
<evidence type="ECO:0000313" key="3">
    <source>
        <dbReference type="Proteomes" id="UP000078200"/>
    </source>
</evidence>
<dbReference type="Proteomes" id="UP000078200">
    <property type="component" value="Unassembled WGS sequence"/>
</dbReference>
<sequence>MYSLWAFLYNAALLFFPLMVCWGLLAWRFASLLGLAKLAISALIHSSSSRRWHAVEDNTICQSASSCSSSFKPIIAAIMASLFSPASPVGAVAAFVSVFSARRRGADAEVTDVSDTDGLNSSEEKVAAMLTLTDGVVHEALSNL</sequence>
<evidence type="ECO:0000256" key="1">
    <source>
        <dbReference type="SAM" id="Phobius"/>
    </source>
</evidence>
<dbReference type="VEuPathDB" id="VectorBase:GAUT048602"/>
<keyword evidence="3" id="KW-1185">Reference proteome</keyword>
<proteinExistence type="predicted"/>
<feature type="transmembrane region" description="Helical" evidence="1">
    <location>
        <begin position="74"/>
        <end position="99"/>
    </location>
</feature>
<reference evidence="2" key="1">
    <citation type="submission" date="2020-05" db="UniProtKB">
        <authorList>
            <consortium name="EnsemblMetazoa"/>
        </authorList>
    </citation>
    <scope>IDENTIFICATION</scope>
    <source>
        <strain evidence="2">TTRI</strain>
    </source>
</reference>
<keyword evidence="1" id="KW-0812">Transmembrane</keyword>
<dbReference type="AlphaFoldDB" id="A0A1A9VV22"/>
<keyword evidence="1" id="KW-1133">Transmembrane helix</keyword>
<dbReference type="EnsemblMetazoa" id="GAUT048602-RA">
    <property type="protein sequence ID" value="GAUT048602-PA"/>
    <property type="gene ID" value="GAUT048602"/>
</dbReference>
<accession>A0A1A9VV22</accession>